<evidence type="ECO:0000256" key="1">
    <source>
        <dbReference type="ARBA" id="ARBA00022618"/>
    </source>
</evidence>
<dbReference type="SMART" id="SM00385">
    <property type="entry name" value="CYCLIN"/>
    <property type="match status" value="1"/>
</dbReference>
<dbReference type="EMBL" id="CAJNOM010000027">
    <property type="protein sequence ID" value="CAF0845598.1"/>
    <property type="molecule type" value="Genomic_DNA"/>
</dbReference>
<evidence type="ECO:0000256" key="2">
    <source>
        <dbReference type="ARBA" id="ARBA00023127"/>
    </source>
</evidence>
<comment type="caution">
    <text evidence="6">The sequence shown here is derived from an EMBL/GenBank/DDBJ whole genome shotgun (WGS) entry which is preliminary data.</text>
</comment>
<evidence type="ECO:0000256" key="3">
    <source>
        <dbReference type="ARBA" id="ARBA00023306"/>
    </source>
</evidence>
<proteinExistence type="inferred from homology"/>
<protein>
    <recommendedName>
        <fullName evidence="5">Cyclin-like domain-containing protein</fullName>
    </recommendedName>
</protein>
<dbReference type="InterPro" id="IPR036915">
    <property type="entry name" value="Cyclin-like_sf"/>
</dbReference>
<dbReference type="InterPro" id="IPR048258">
    <property type="entry name" value="Cyclins_cyclin-box"/>
</dbReference>
<dbReference type="InterPro" id="IPR039361">
    <property type="entry name" value="Cyclin"/>
</dbReference>
<organism evidence="6 8">
    <name type="scientific">Adineta steineri</name>
    <dbReference type="NCBI Taxonomy" id="433720"/>
    <lineage>
        <taxon>Eukaryota</taxon>
        <taxon>Metazoa</taxon>
        <taxon>Spiralia</taxon>
        <taxon>Gnathifera</taxon>
        <taxon>Rotifera</taxon>
        <taxon>Eurotatoria</taxon>
        <taxon>Bdelloidea</taxon>
        <taxon>Adinetida</taxon>
        <taxon>Adinetidae</taxon>
        <taxon>Adineta</taxon>
    </lineage>
</organism>
<dbReference type="Proteomes" id="UP000663877">
    <property type="component" value="Unassembled WGS sequence"/>
</dbReference>
<name>A0A813VVE2_9BILA</name>
<dbReference type="EMBL" id="CAJNOI010000042">
    <property type="protein sequence ID" value="CAF0920352.1"/>
    <property type="molecule type" value="Genomic_DNA"/>
</dbReference>
<dbReference type="InterPro" id="IPR006671">
    <property type="entry name" value="Cyclin_N"/>
</dbReference>
<dbReference type="Gene3D" id="1.10.472.10">
    <property type="entry name" value="Cyclin-like"/>
    <property type="match status" value="2"/>
</dbReference>
<dbReference type="PROSITE" id="PS00292">
    <property type="entry name" value="CYCLINS"/>
    <property type="match status" value="1"/>
</dbReference>
<evidence type="ECO:0000313" key="7">
    <source>
        <dbReference type="EMBL" id="CAF0920352.1"/>
    </source>
</evidence>
<evidence type="ECO:0000259" key="5">
    <source>
        <dbReference type="SMART" id="SM00385"/>
    </source>
</evidence>
<dbReference type="Pfam" id="PF00134">
    <property type="entry name" value="Cyclin_N"/>
    <property type="match status" value="1"/>
</dbReference>
<dbReference type="SUPFAM" id="SSF47954">
    <property type="entry name" value="Cyclin-like"/>
    <property type="match status" value="1"/>
</dbReference>
<evidence type="ECO:0000256" key="4">
    <source>
        <dbReference type="RuleBase" id="RU000383"/>
    </source>
</evidence>
<dbReference type="AlphaFoldDB" id="A0A813VVE2"/>
<feature type="domain" description="Cyclin-like" evidence="5">
    <location>
        <begin position="94"/>
        <end position="180"/>
    </location>
</feature>
<gene>
    <name evidence="7" type="ORF">BJG266_LOCUS11494</name>
    <name evidence="6" type="ORF">QVE165_LOCUS6555</name>
</gene>
<sequence length="346" mass="39776">MLKYKKKTKSASDISRTITKINISQLDSKNSADQKQQQVIISGFIEISLYKSPHHYNGRCQRLCSKEDRTWKERVFNQTKLDEVNSSQRNHASVWLRKIAASMNFGIDTYALSVDLLDRFLATLKVRPKFLECLAVGCLYIAAKCKEEDDTISITPEFVIDCNATCSANELLRMERLVLEKFDWFIDFVTAIDFLQIYFALLLLKVENQAEENNEKAIVEKYIDLEIKLASCLQHHRLASFKPRILALALVSLEFEKQQAQESEMNTDWLASITFLQELANVESDALLSCRDLIVRLLPSYKVVRLELSDLTFISHAYKPLKPLMNLSDRPTYADVVCGRTFPLVQ</sequence>
<reference evidence="6" key="1">
    <citation type="submission" date="2021-02" db="EMBL/GenBank/DDBJ databases">
        <authorList>
            <person name="Nowell W R."/>
        </authorList>
    </citation>
    <scope>NUCLEOTIDE SEQUENCE</scope>
</reference>
<keyword evidence="3" id="KW-0131">Cell cycle</keyword>
<dbReference type="FunFam" id="1.10.472.10:FF:000006">
    <property type="entry name" value="Cyclin I"/>
    <property type="match status" value="1"/>
</dbReference>
<accession>A0A813VVE2</accession>
<evidence type="ECO:0000313" key="6">
    <source>
        <dbReference type="EMBL" id="CAF0845598.1"/>
    </source>
</evidence>
<dbReference type="PANTHER" id="PTHR10177">
    <property type="entry name" value="CYCLINS"/>
    <property type="match status" value="1"/>
</dbReference>
<keyword evidence="8" id="KW-1185">Reference proteome</keyword>
<dbReference type="Proteomes" id="UP000663832">
    <property type="component" value="Unassembled WGS sequence"/>
</dbReference>
<dbReference type="InterPro" id="IPR013763">
    <property type="entry name" value="Cyclin-like_dom"/>
</dbReference>
<dbReference type="OrthoDB" id="769138at2759"/>
<keyword evidence="2 4" id="KW-0195">Cyclin</keyword>
<keyword evidence="1" id="KW-0132">Cell division</keyword>
<evidence type="ECO:0000313" key="8">
    <source>
        <dbReference type="Proteomes" id="UP000663832"/>
    </source>
</evidence>
<comment type="similarity">
    <text evidence="4">Belongs to the cyclin family.</text>
</comment>
<dbReference type="GO" id="GO:0051301">
    <property type="term" value="P:cell division"/>
    <property type="evidence" value="ECO:0007669"/>
    <property type="project" value="UniProtKB-KW"/>
</dbReference>